<dbReference type="RefSeq" id="WP_011342673.1">
    <property type="nucleotide sequence ID" value="NC_007498.2"/>
</dbReference>
<keyword evidence="1" id="KW-0472">Membrane</keyword>
<gene>
    <name evidence="2" type="ordered locus">Pcar_2887</name>
</gene>
<dbReference type="KEGG" id="pca:Pcar_2887"/>
<reference evidence="2 3" key="2">
    <citation type="journal article" date="2012" name="BMC Genomics">
        <title>The genome of Pelobacter carbinolicus reveals surprising metabolic capabilities and physiological features.</title>
        <authorList>
            <person name="Aklujkar M."/>
            <person name="Haveman S.A."/>
            <person name="Didonato R.Jr."/>
            <person name="Chertkov O."/>
            <person name="Han C.S."/>
            <person name="Land M.L."/>
            <person name="Brown P."/>
            <person name="Lovley D.R."/>
        </authorList>
    </citation>
    <scope>NUCLEOTIDE SEQUENCE [LARGE SCALE GENOMIC DNA]</scope>
    <source>
        <strain evidence="3">DSM 2380 / NBRC 103641 / GraBd1</strain>
    </source>
</reference>
<dbReference type="STRING" id="338963.Pcar_2887"/>
<dbReference type="HOGENOM" id="CLU_801323_0_0_7"/>
<evidence type="ECO:0000313" key="2">
    <source>
        <dbReference type="EMBL" id="ABA90122.1"/>
    </source>
</evidence>
<protein>
    <submittedName>
        <fullName evidence="2">Uncharacterized protein</fullName>
    </submittedName>
</protein>
<accession>Q3A0I5</accession>
<dbReference type="EMBL" id="CP000142">
    <property type="protein sequence ID" value="ABA90122.1"/>
    <property type="molecule type" value="Genomic_DNA"/>
</dbReference>
<feature type="transmembrane region" description="Helical" evidence="1">
    <location>
        <begin position="125"/>
        <end position="149"/>
    </location>
</feature>
<keyword evidence="1" id="KW-0812">Transmembrane</keyword>
<organism evidence="2 3">
    <name type="scientific">Syntrophotalea carbinolica (strain DSM 2380 / NBRC 103641 / GraBd1)</name>
    <name type="common">Pelobacter carbinolicus</name>
    <dbReference type="NCBI Taxonomy" id="338963"/>
    <lineage>
        <taxon>Bacteria</taxon>
        <taxon>Pseudomonadati</taxon>
        <taxon>Thermodesulfobacteriota</taxon>
        <taxon>Desulfuromonadia</taxon>
        <taxon>Desulfuromonadales</taxon>
        <taxon>Syntrophotaleaceae</taxon>
        <taxon>Syntrophotalea</taxon>
    </lineage>
</organism>
<dbReference type="OrthoDB" id="5381236at2"/>
<dbReference type="eggNOG" id="ENOG5033AJF">
    <property type="taxonomic scope" value="Bacteria"/>
</dbReference>
<sequence length="346" mass="37371">MPNYFEISPTDDALSLQQGKGAAGFTVRYVGERPVEAKAEAVALQGADQAWLQVAQPTTKQMQSNQTQTFKVLVNVPPGTPVGRYGLRLDVMSVDNTDEEYNQGPVVAFEVGEASAASPKKQKGFPWWTVIVSAVVLVMVAGGITWWVMNRSKTTEINFSEAAAGVIAADTYLDEGISVVETKPKSTLSANALRETRLADRLRVSGRVVSPTLPVKVKPAVTYCADALPAILPAGSYRLPEAVLSTASPDNTNKCNGVELSFKLQRPATKVSIAFFGAKAEYQLRAYDRDGNELGTDTASATPYEYDTPSIVEVSSEDALIDHFEFGHQKALTMIKSIEITTTGRE</sequence>
<reference evidence="3" key="1">
    <citation type="submission" date="2005-10" db="EMBL/GenBank/DDBJ databases">
        <title>Complete sequence of Pelobacter carbinolicus DSM 2380.</title>
        <authorList>
            <person name="Copeland A."/>
            <person name="Lucas S."/>
            <person name="Lapidus A."/>
            <person name="Barry K."/>
            <person name="Detter J.C."/>
            <person name="Glavina T."/>
            <person name="Hammon N."/>
            <person name="Israni S."/>
            <person name="Pitluck S."/>
            <person name="Chertkov O."/>
            <person name="Schmutz J."/>
            <person name="Larimer F."/>
            <person name="Land M."/>
            <person name="Kyrpides N."/>
            <person name="Ivanova N."/>
            <person name="Richardson P."/>
        </authorList>
    </citation>
    <scope>NUCLEOTIDE SEQUENCE [LARGE SCALE GENOMIC DNA]</scope>
    <source>
        <strain evidence="3">DSM 2380 / NBRC 103641 / GraBd1</strain>
    </source>
</reference>
<evidence type="ECO:0000313" key="3">
    <source>
        <dbReference type="Proteomes" id="UP000002534"/>
    </source>
</evidence>
<keyword evidence="3" id="KW-1185">Reference proteome</keyword>
<evidence type="ECO:0000256" key="1">
    <source>
        <dbReference type="SAM" id="Phobius"/>
    </source>
</evidence>
<keyword evidence="1" id="KW-1133">Transmembrane helix</keyword>
<proteinExistence type="predicted"/>
<dbReference type="Proteomes" id="UP000002534">
    <property type="component" value="Chromosome"/>
</dbReference>
<dbReference type="AlphaFoldDB" id="Q3A0I5"/>
<name>Q3A0I5_SYNC1</name>